<feature type="transmembrane region" description="Helical" evidence="1">
    <location>
        <begin position="469"/>
        <end position="491"/>
    </location>
</feature>
<feature type="transmembrane region" description="Helical" evidence="1">
    <location>
        <begin position="112"/>
        <end position="139"/>
    </location>
</feature>
<dbReference type="EMBL" id="CP066786">
    <property type="protein sequence ID" value="QQM29832.1"/>
    <property type="molecule type" value="Genomic_DNA"/>
</dbReference>
<keyword evidence="1" id="KW-0812">Transmembrane</keyword>
<dbReference type="PANTHER" id="PTHR35342:SF5">
    <property type="entry name" value="TRICARBOXYLIC TRANSPORT PROTEIN"/>
    <property type="match status" value="1"/>
</dbReference>
<evidence type="ECO:0000259" key="2">
    <source>
        <dbReference type="Pfam" id="PF01970"/>
    </source>
</evidence>
<protein>
    <submittedName>
        <fullName evidence="3">Tripartite tricarboxylate transporter permease</fullName>
    </submittedName>
</protein>
<feature type="transmembrane region" description="Helical" evidence="1">
    <location>
        <begin position="201"/>
        <end position="224"/>
    </location>
</feature>
<name>A0A7T7HIM2_9HYPH</name>
<dbReference type="Pfam" id="PF01970">
    <property type="entry name" value="TctA"/>
    <property type="match status" value="1"/>
</dbReference>
<feature type="transmembrane region" description="Helical" evidence="1">
    <location>
        <begin position="418"/>
        <end position="436"/>
    </location>
</feature>
<dbReference type="PANTHER" id="PTHR35342">
    <property type="entry name" value="TRICARBOXYLIC TRANSPORT PROTEIN"/>
    <property type="match status" value="1"/>
</dbReference>
<accession>A0A7T7HIM2</accession>
<keyword evidence="1" id="KW-0472">Membrane</keyword>
<reference evidence="3 4" key="1">
    <citation type="submission" date="2020-12" db="EMBL/GenBank/DDBJ databases">
        <authorList>
            <person name="Zheng R.K."/>
            <person name="Sun C.M."/>
        </authorList>
    </citation>
    <scope>NUCLEOTIDE SEQUENCE [LARGE SCALE GENOMIC DNA]</scope>
    <source>
        <strain evidence="3 4">ZRK001</strain>
    </source>
</reference>
<feature type="transmembrane region" description="Helical" evidence="1">
    <location>
        <begin position="174"/>
        <end position="195"/>
    </location>
</feature>
<feature type="transmembrane region" description="Helical" evidence="1">
    <location>
        <begin position="262"/>
        <end position="286"/>
    </location>
</feature>
<feature type="transmembrane region" description="Helical" evidence="1">
    <location>
        <begin position="151"/>
        <end position="167"/>
    </location>
</feature>
<dbReference type="KEGG" id="mlut:JET14_16255"/>
<feature type="transmembrane region" description="Helical" evidence="1">
    <location>
        <begin position="394"/>
        <end position="411"/>
    </location>
</feature>
<feature type="domain" description="DUF112" evidence="2">
    <location>
        <begin position="24"/>
        <end position="443"/>
    </location>
</feature>
<evidence type="ECO:0000313" key="3">
    <source>
        <dbReference type="EMBL" id="QQM29832.1"/>
    </source>
</evidence>
<feature type="transmembrane region" description="Helical" evidence="1">
    <location>
        <begin position="12"/>
        <end position="33"/>
    </location>
</feature>
<gene>
    <name evidence="3" type="ORF">JET14_16255</name>
</gene>
<evidence type="ECO:0000256" key="1">
    <source>
        <dbReference type="SAM" id="Phobius"/>
    </source>
</evidence>
<proteinExistence type="predicted"/>
<dbReference type="Proteomes" id="UP000596083">
    <property type="component" value="Chromosome"/>
</dbReference>
<keyword evidence="1" id="KW-1133">Transmembrane helix</keyword>
<feature type="transmembrane region" description="Helical" evidence="1">
    <location>
        <begin position="358"/>
        <end position="388"/>
    </location>
</feature>
<evidence type="ECO:0000313" key="4">
    <source>
        <dbReference type="Proteomes" id="UP000596083"/>
    </source>
</evidence>
<dbReference type="AlphaFoldDB" id="A0A7T7HIM2"/>
<organism evidence="3 4">
    <name type="scientific">Martelella lutilitoris</name>
    <dbReference type="NCBI Taxonomy" id="2583532"/>
    <lineage>
        <taxon>Bacteria</taxon>
        <taxon>Pseudomonadati</taxon>
        <taxon>Pseudomonadota</taxon>
        <taxon>Alphaproteobacteria</taxon>
        <taxon>Hyphomicrobiales</taxon>
        <taxon>Aurantimonadaceae</taxon>
        <taxon>Martelella</taxon>
    </lineage>
</organism>
<feature type="transmembrane region" description="Helical" evidence="1">
    <location>
        <begin position="326"/>
        <end position="346"/>
    </location>
</feature>
<dbReference type="InterPro" id="IPR002823">
    <property type="entry name" value="DUF112_TM"/>
</dbReference>
<sequence length="515" mass="54088">MEAEVELFSNLSLGFHMAFSLTGLLYCFVGVFLGTLIGVLPGIGALTTISLLLPLTFYLEPLYAIVMIAGVYNGSAYGGSTASILLNLPGTPSSVVSCLDGHPMTKQGRAGVALFITTIASFFGAMSGLVLLAAFTPVISSFGLMFGPQEYFAVMLLGLVAASSLAINGALKGLCMVAFGVLLGTIGTDVTSGVIRYGFGISLLMEGFGLVVLAMGVFGLAEIIGGVHGREGRREVQSVSLRSMLPTKQDWRRSLPAMGRGAGLGGFLGALPGVGSTIASFMAYALEKKVSRTPERFGHGAIEGLSGPESANNAAVQTAFIPTLSLGIPGDPVMALVLGALIINGVQPGPLMLSEQPALFWGLIASFINGNILLVILNLPLIGMWVALLRIPQSLLFPAIVVFMILGAYSVNSNTGDIFLLAAAGALGYALSLLRFEPAPMLLGFILGPLMEEELRRSLLLSRGDPMTFLHRPISGVVLLICLLFLALNVWRGYSRMRRKIVHKRSKGTSGETAA</sequence>